<organism evidence="2 3">
    <name type="scientific">Linum trigynum</name>
    <dbReference type="NCBI Taxonomy" id="586398"/>
    <lineage>
        <taxon>Eukaryota</taxon>
        <taxon>Viridiplantae</taxon>
        <taxon>Streptophyta</taxon>
        <taxon>Embryophyta</taxon>
        <taxon>Tracheophyta</taxon>
        <taxon>Spermatophyta</taxon>
        <taxon>Magnoliopsida</taxon>
        <taxon>eudicotyledons</taxon>
        <taxon>Gunneridae</taxon>
        <taxon>Pentapetalae</taxon>
        <taxon>rosids</taxon>
        <taxon>fabids</taxon>
        <taxon>Malpighiales</taxon>
        <taxon>Linaceae</taxon>
        <taxon>Linum</taxon>
    </lineage>
</organism>
<name>A0AAV2E6B5_9ROSI</name>
<feature type="region of interest" description="Disordered" evidence="1">
    <location>
        <begin position="1"/>
        <end position="33"/>
    </location>
</feature>
<evidence type="ECO:0000313" key="2">
    <source>
        <dbReference type="EMBL" id="CAL1381466.1"/>
    </source>
</evidence>
<accession>A0AAV2E6B5</accession>
<feature type="compositionally biased region" description="Polar residues" evidence="1">
    <location>
        <begin position="12"/>
        <end position="22"/>
    </location>
</feature>
<sequence length="91" mass="9717">MFHKNIGGPSSAEKSWQQLAESTRQRCPRSALGRSWPRALDSAVREVHLAALARSALSNAGKEVHSTAAGREVHSAIAGRKSRELAANQGS</sequence>
<evidence type="ECO:0000256" key="1">
    <source>
        <dbReference type="SAM" id="MobiDB-lite"/>
    </source>
</evidence>
<dbReference type="AlphaFoldDB" id="A0AAV2E6B5"/>
<proteinExistence type="predicted"/>
<protein>
    <submittedName>
        <fullName evidence="2">Uncharacterized protein</fullName>
    </submittedName>
</protein>
<dbReference type="Proteomes" id="UP001497516">
    <property type="component" value="Chromosome 4"/>
</dbReference>
<reference evidence="2 3" key="1">
    <citation type="submission" date="2024-04" db="EMBL/GenBank/DDBJ databases">
        <authorList>
            <person name="Fracassetti M."/>
        </authorList>
    </citation>
    <scope>NUCLEOTIDE SEQUENCE [LARGE SCALE GENOMIC DNA]</scope>
</reference>
<gene>
    <name evidence="2" type="ORF">LTRI10_LOCUS22844</name>
</gene>
<dbReference type="EMBL" id="OZ034817">
    <property type="protein sequence ID" value="CAL1381466.1"/>
    <property type="molecule type" value="Genomic_DNA"/>
</dbReference>
<keyword evidence="3" id="KW-1185">Reference proteome</keyword>
<evidence type="ECO:0000313" key="3">
    <source>
        <dbReference type="Proteomes" id="UP001497516"/>
    </source>
</evidence>